<dbReference type="InterPro" id="IPR051213">
    <property type="entry name" value="START_lipid_transfer"/>
</dbReference>
<evidence type="ECO:0000313" key="3">
    <source>
        <dbReference type="EMBL" id="TLV02156.1"/>
    </source>
</evidence>
<dbReference type="RefSeq" id="WP_138363365.1">
    <property type="nucleotide sequence ID" value="NZ_VCEJ01000002.1"/>
</dbReference>
<dbReference type="Pfam" id="PF01852">
    <property type="entry name" value="START"/>
    <property type="match status" value="1"/>
</dbReference>
<dbReference type="SUPFAM" id="SSF55961">
    <property type="entry name" value="Bet v1-like"/>
    <property type="match status" value="1"/>
</dbReference>
<feature type="region of interest" description="Disordered" evidence="1">
    <location>
        <begin position="20"/>
        <end position="39"/>
    </location>
</feature>
<dbReference type="PROSITE" id="PS50848">
    <property type="entry name" value="START"/>
    <property type="match status" value="1"/>
</dbReference>
<proteinExistence type="predicted"/>
<name>A0A5R9L0S8_9BACT</name>
<dbReference type="GO" id="GO:0005737">
    <property type="term" value="C:cytoplasm"/>
    <property type="evidence" value="ECO:0007669"/>
    <property type="project" value="UniProtKB-ARBA"/>
</dbReference>
<evidence type="ECO:0000256" key="1">
    <source>
        <dbReference type="SAM" id="MobiDB-lite"/>
    </source>
</evidence>
<dbReference type="AlphaFoldDB" id="A0A5R9L0S8"/>
<sequence>MKKFLFVILIFTQIGTALGQSGGRPSPGEPYLGEPSPGRPSQWKLVAEKGDIKVYNRLVPGSKVKALKAECVLNARVEEVVDLLLDIPAATKWVCHAKSCTILRKVSDREVFYYTEVSLPWPLDNRDFVTNLTISENPLTKVVTVEAPAVPGFLPEKKGLVRIKKSVSTWTITPVATEKVKVEYTLQVDPGGAIPAHIVNLFACQGPIETFTNMKKELQLRQAKSAEKDFGSLLSGTAAKF</sequence>
<dbReference type="Proteomes" id="UP000306402">
    <property type="component" value="Unassembled WGS sequence"/>
</dbReference>
<dbReference type="EMBL" id="VCEJ01000002">
    <property type="protein sequence ID" value="TLV02156.1"/>
    <property type="molecule type" value="Genomic_DNA"/>
</dbReference>
<feature type="domain" description="START" evidence="2">
    <location>
        <begin position="43"/>
        <end position="223"/>
    </location>
</feature>
<keyword evidence="4" id="KW-1185">Reference proteome</keyword>
<evidence type="ECO:0000313" key="4">
    <source>
        <dbReference type="Proteomes" id="UP000306402"/>
    </source>
</evidence>
<accession>A0A5R9L0S8</accession>
<organism evidence="3 4">
    <name type="scientific">Dyadobacter luticola</name>
    <dbReference type="NCBI Taxonomy" id="1979387"/>
    <lineage>
        <taxon>Bacteria</taxon>
        <taxon>Pseudomonadati</taxon>
        <taxon>Bacteroidota</taxon>
        <taxon>Cytophagia</taxon>
        <taxon>Cytophagales</taxon>
        <taxon>Spirosomataceae</taxon>
        <taxon>Dyadobacter</taxon>
    </lineage>
</organism>
<gene>
    <name evidence="3" type="ORF">FEN17_00495</name>
</gene>
<dbReference type="PANTHER" id="PTHR19308">
    <property type="entry name" value="PHOSPHATIDYLCHOLINE TRANSFER PROTEIN"/>
    <property type="match status" value="1"/>
</dbReference>
<protein>
    <submittedName>
        <fullName evidence="3">Lipid-binding protein</fullName>
    </submittedName>
</protein>
<dbReference type="PANTHER" id="PTHR19308:SF14">
    <property type="entry name" value="START DOMAIN-CONTAINING PROTEIN"/>
    <property type="match status" value="1"/>
</dbReference>
<evidence type="ECO:0000259" key="2">
    <source>
        <dbReference type="PROSITE" id="PS50848"/>
    </source>
</evidence>
<dbReference type="SMART" id="SM00234">
    <property type="entry name" value="START"/>
    <property type="match status" value="1"/>
</dbReference>
<dbReference type="GO" id="GO:0008289">
    <property type="term" value="F:lipid binding"/>
    <property type="evidence" value="ECO:0007669"/>
    <property type="project" value="InterPro"/>
</dbReference>
<comment type="caution">
    <text evidence="3">The sequence shown here is derived from an EMBL/GenBank/DDBJ whole genome shotgun (WGS) entry which is preliminary data.</text>
</comment>
<dbReference type="OrthoDB" id="5734556at2"/>
<dbReference type="InterPro" id="IPR023393">
    <property type="entry name" value="START-like_dom_sf"/>
</dbReference>
<reference evidence="3 4" key="1">
    <citation type="submission" date="2019-05" db="EMBL/GenBank/DDBJ databases">
        <authorList>
            <person name="Qu J.-H."/>
        </authorList>
    </citation>
    <scope>NUCLEOTIDE SEQUENCE [LARGE SCALE GENOMIC DNA]</scope>
    <source>
        <strain evidence="3 4">T17</strain>
    </source>
</reference>
<dbReference type="Gene3D" id="3.30.530.20">
    <property type="match status" value="1"/>
</dbReference>
<dbReference type="InterPro" id="IPR002913">
    <property type="entry name" value="START_lipid-bd_dom"/>
</dbReference>